<evidence type="ECO:0000313" key="3">
    <source>
        <dbReference type="Proteomes" id="UP001107558"/>
    </source>
</evidence>
<accession>A0A9J6BK74</accession>
<dbReference type="InterPro" id="IPR001680">
    <property type="entry name" value="WD40_rpt"/>
</dbReference>
<evidence type="ECO:0000313" key="2">
    <source>
        <dbReference type="EMBL" id="KAG5670146.1"/>
    </source>
</evidence>
<dbReference type="Gene3D" id="2.130.10.10">
    <property type="entry name" value="YVTN repeat-like/Quinoprotein amine dehydrogenase"/>
    <property type="match status" value="1"/>
</dbReference>
<dbReference type="GO" id="GO:0006913">
    <property type="term" value="P:nucleocytoplasmic transport"/>
    <property type="evidence" value="ECO:0007669"/>
    <property type="project" value="TreeGrafter"/>
</dbReference>
<dbReference type="InterPro" id="IPR045139">
    <property type="entry name" value="Aladin"/>
</dbReference>
<organism evidence="2 3">
    <name type="scientific">Polypedilum vanderplanki</name>
    <name type="common">Sleeping chironomid midge</name>
    <dbReference type="NCBI Taxonomy" id="319348"/>
    <lineage>
        <taxon>Eukaryota</taxon>
        <taxon>Metazoa</taxon>
        <taxon>Ecdysozoa</taxon>
        <taxon>Arthropoda</taxon>
        <taxon>Hexapoda</taxon>
        <taxon>Insecta</taxon>
        <taxon>Pterygota</taxon>
        <taxon>Neoptera</taxon>
        <taxon>Endopterygota</taxon>
        <taxon>Diptera</taxon>
        <taxon>Nematocera</taxon>
        <taxon>Chironomoidea</taxon>
        <taxon>Chironomidae</taxon>
        <taxon>Chironominae</taxon>
        <taxon>Polypedilum</taxon>
        <taxon>Polypedilum</taxon>
    </lineage>
</organism>
<feature type="domain" description="Aladin seven-bladed propeller" evidence="1">
    <location>
        <begin position="131"/>
        <end position="468"/>
    </location>
</feature>
<proteinExistence type="predicted"/>
<comment type="caution">
    <text evidence="2">The sequence shown here is derived from an EMBL/GenBank/DDBJ whole genome shotgun (WGS) entry which is preliminary data.</text>
</comment>
<sequence>MASLRSFSGSVLPGDSTFHEGTSKVCSLPQKYTTNSVKINSYPEINISREIYNSHISRQDHLILPVQEPFVKQLARTFFDEGVKSSLNLLKDSNLSLFSQLSNGILKIMNYGNRIKMFFNPHLREIGIENYENFSQVRQWKNATVRFLAFHPQCFKIAIASVDDTIRIYTNDENSIVPLLKNSQQKSIFTLAWRPFSPSTLVVGCQNGILIWTIDPSSNISRPLSSAVHYRHENHFPVTSVEFNHNGSLLATASLKDTSILIWNIDKMSCTPLKKTSIPFLNLQWSMNGSYIFTSTVGNVFRVWNCDTWKSDRWTVANGHVQSFQWSPCGKFLLFVTSEDPVLYSLGFADEPIFNENSKKIQQPQRALPVADLSQIEIEHSELGGVAQQLAWNGKYLGVSFKTTNSIAIFQTTIRQHQLHILPMFFINGMGTEFPTFITFQPSYKNSLSHRAENVLTIAWSSGRIEFYSNNLFN</sequence>
<dbReference type="InterPro" id="IPR057403">
    <property type="entry name" value="Beta-prop_Aladin"/>
</dbReference>
<dbReference type="EMBL" id="JADBJN010000003">
    <property type="protein sequence ID" value="KAG5670146.1"/>
    <property type="molecule type" value="Genomic_DNA"/>
</dbReference>
<dbReference type="AlphaFoldDB" id="A0A9J6BK74"/>
<dbReference type="PANTHER" id="PTHR14494">
    <property type="entry name" value="ALADIN/ADRACALIN/AAAS"/>
    <property type="match status" value="1"/>
</dbReference>
<dbReference type="GO" id="GO:0005643">
    <property type="term" value="C:nuclear pore"/>
    <property type="evidence" value="ECO:0007669"/>
    <property type="project" value="TreeGrafter"/>
</dbReference>
<protein>
    <recommendedName>
        <fullName evidence="1">Aladin seven-bladed propeller domain-containing protein</fullName>
    </recommendedName>
</protein>
<name>A0A9J6BK74_POLVA</name>
<dbReference type="OrthoDB" id="411991at2759"/>
<dbReference type="PANTHER" id="PTHR14494:SF0">
    <property type="entry name" value="ALADIN"/>
    <property type="match status" value="1"/>
</dbReference>
<dbReference type="InterPro" id="IPR015943">
    <property type="entry name" value="WD40/YVTN_repeat-like_dom_sf"/>
</dbReference>
<dbReference type="Pfam" id="PF25460">
    <property type="entry name" value="Beta-prop_Aladin"/>
    <property type="match status" value="1"/>
</dbReference>
<evidence type="ECO:0000259" key="1">
    <source>
        <dbReference type="Pfam" id="PF25460"/>
    </source>
</evidence>
<reference evidence="2" key="1">
    <citation type="submission" date="2021-03" db="EMBL/GenBank/DDBJ databases">
        <title>Chromosome level genome of the anhydrobiotic midge Polypedilum vanderplanki.</title>
        <authorList>
            <person name="Yoshida Y."/>
            <person name="Kikawada T."/>
            <person name="Gusev O."/>
        </authorList>
    </citation>
    <scope>NUCLEOTIDE SEQUENCE</scope>
    <source>
        <strain evidence="2">NIAS01</strain>
        <tissue evidence="2">Whole body or cell culture</tissue>
    </source>
</reference>
<dbReference type="Proteomes" id="UP001107558">
    <property type="component" value="Chromosome 3"/>
</dbReference>
<dbReference type="SMART" id="SM00320">
    <property type="entry name" value="WD40"/>
    <property type="match status" value="4"/>
</dbReference>
<dbReference type="InterPro" id="IPR036322">
    <property type="entry name" value="WD40_repeat_dom_sf"/>
</dbReference>
<dbReference type="SUPFAM" id="SSF50978">
    <property type="entry name" value="WD40 repeat-like"/>
    <property type="match status" value="1"/>
</dbReference>
<keyword evidence="3" id="KW-1185">Reference proteome</keyword>
<gene>
    <name evidence="2" type="ORF">PVAND_000428</name>
</gene>